<feature type="compositionally biased region" description="Gly residues" evidence="1">
    <location>
        <begin position="275"/>
        <end position="296"/>
    </location>
</feature>
<proteinExistence type="predicted"/>
<dbReference type="Gene3D" id="3.10.310.50">
    <property type="match status" value="1"/>
</dbReference>
<dbReference type="InterPro" id="IPR007621">
    <property type="entry name" value="TPM_dom"/>
</dbReference>
<dbReference type="Proteomes" id="UP000824208">
    <property type="component" value="Unassembled WGS sequence"/>
</dbReference>
<reference evidence="4" key="2">
    <citation type="submission" date="2021-04" db="EMBL/GenBank/DDBJ databases">
        <authorList>
            <person name="Gilroy R."/>
        </authorList>
    </citation>
    <scope>NUCLEOTIDE SEQUENCE</scope>
    <source>
        <strain evidence="4">CHK189-11263</strain>
    </source>
</reference>
<evidence type="ECO:0000313" key="4">
    <source>
        <dbReference type="EMBL" id="HJB56615.1"/>
    </source>
</evidence>
<dbReference type="AlphaFoldDB" id="A0A9D2MAI8"/>
<feature type="compositionally biased region" description="Gly residues" evidence="1">
    <location>
        <begin position="304"/>
        <end position="371"/>
    </location>
</feature>
<gene>
    <name evidence="4" type="ORF">H9714_03590</name>
</gene>
<accession>A0A9D2MAI8</accession>
<keyword evidence="2" id="KW-1133">Transmembrane helix</keyword>
<evidence type="ECO:0000256" key="2">
    <source>
        <dbReference type="SAM" id="Phobius"/>
    </source>
</evidence>
<comment type="caution">
    <text evidence="4">The sequence shown here is derived from an EMBL/GenBank/DDBJ whole genome shotgun (WGS) entry which is preliminary data.</text>
</comment>
<feature type="domain" description="TPM" evidence="3">
    <location>
        <begin position="56"/>
        <end position="174"/>
    </location>
</feature>
<sequence>MNMWKKQWVAVLAALVMVAVALGIGQLRRPDGPLAPREESALDTGLDTGYLTKYLSDGAGVFSDGEEEELLLYNANWDARYNSIVALVTLEDGTSDMADLAYDWAMRFDLTDNDAILVLDTAGSGDYYLMTGDEFYTMMPDDVVSRYLEQYLEPDFAAGNYGAGVESLFSAINERFYDYFGLGNESTEEWGYRSGAGLWTVLVSLLSFLVPVVVIVLIVATIADQYRYNDYRRRYYGVPNPPVTFRPILFWHGPRWGWYRRRWYAPPPPPPRGGPGPGGGNFGGFGGGPGRPGHFGGSRPNRPGGSGRPGGFGGAGGFQRGGGFGGNHGAGRSSGRGGGFGGGHGGGRPGGGFGGGRSGGSFGGGRGGGRR</sequence>
<organism evidence="4 5">
    <name type="scientific">Candidatus Flavonifractor intestinipullorum</name>
    <dbReference type="NCBI Taxonomy" id="2838587"/>
    <lineage>
        <taxon>Bacteria</taxon>
        <taxon>Bacillati</taxon>
        <taxon>Bacillota</taxon>
        <taxon>Clostridia</taxon>
        <taxon>Eubacteriales</taxon>
        <taxon>Oscillospiraceae</taxon>
        <taxon>Flavonifractor</taxon>
    </lineage>
</organism>
<reference evidence="4" key="1">
    <citation type="journal article" date="2021" name="PeerJ">
        <title>Extensive microbial diversity within the chicken gut microbiome revealed by metagenomics and culture.</title>
        <authorList>
            <person name="Gilroy R."/>
            <person name="Ravi A."/>
            <person name="Getino M."/>
            <person name="Pursley I."/>
            <person name="Horton D.L."/>
            <person name="Alikhan N.F."/>
            <person name="Baker D."/>
            <person name="Gharbi K."/>
            <person name="Hall N."/>
            <person name="Watson M."/>
            <person name="Adriaenssens E.M."/>
            <person name="Foster-Nyarko E."/>
            <person name="Jarju S."/>
            <person name="Secka A."/>
            <person name="Antonio M."/>
            <person name="Oren A."/>
            <person name="Chaudhuri R.R."/>
            <person name="La Ragione R."/>
            <person name="Hildebrand F."/>
            <person name="Pallen M.J."/>
        </authorList>
    </citation>
    <scope>NUCLEOTIDE SEQUENCE</scope>
    <source>
        <strain evidence="4">CHK189-11263</strain>
    </source>
</reference>
<evidence type="ECO:0000256" key="1">
    <source>
        <dbReference type="SAM" id="MobiDB-lite"/>
    </source>
</evidence>
<feature type="region of interest" description="Disordered" evidence="1">
    <location>
        <begin position="269"/>
        <end position="371"/>
    </location>
</feature>
<keyword evidence="2" id="KW-0472">Membrane</keyword>
<feature type="transmembrane region" description="Helical" evidence="2">
    <location>
        <begin position="196"/>
        <end position="223"/>
    </location>
</feature>
<keyword evidence="2" id="KW-0812">Transmembrane</keyword>
<dbReference type="Pfam" id="PF04536">
    <property type="entry name" value="TPM_phosphatase"/>
    <property type="match status" value="1"/>
</dbReference>
<name>A0A9D2MAI8_9FIRM</name>
<protein>
    <submittedName>
        <fullName evidence="4">TPM domain-containing protein</fullName>
    </submittedName>
</protein>
<evidence type="ECO:0000259" key="3">
    <source>
        <dbReference type="Pfam" id="PF04536"/>
    </source>
</evidence>
<dbReference type="EMBL" id="DWYC01000037">
    <property type="protein sequence ID" value="HJB56615.1"/>
    <property type="molecule type" value="Genomic_DNA"/>
</dbReference>
<evidence type="ECO:0000313" key="5">
    <source>
        <dbReference type="Proteomes" id="UP000824208"/>
    </source>
</evidence>